<comment type="pathway">
    <text evidence="7">Cofactor biosynthesis; coenzyme A biosynthesis; CoA from (R)-pantothenate: step 5/5.</text>
</comment>
<evidence type="ECO:0000313" key="10">
    <source>
        <dbReference type="EMBL" id="BDQ35219.1"/>
    </source>
</evidence>
<evidence type="ECO:0000256" key="1">
    <source>
        <dbReference type="ARBA" id="ARBA00009018"/>
    </source>
</evidence>
<keyword evidence="11" id="KW-1185">Reference proteome</keyword>
<dbReference type="CDD" id="cd00165">
    <property type="entry name" value="S4"/>
    <property type="match status" value="1"/>
</dbReference>
<dbReference type="CDD" id="cd02022">
    <property type="entry name" value="DPCK"/>
    <property type="match status" value="1"/>
</dbReference>
<dbReference type="InterPro" id="IPR020103">
    <property type="entry name" value="PsdUridine_synth_cat_dom_sf"/>
</dbReference>
<dbReference type="Proteomes" id="UP001061361">
    <property type="component" value="Chromosome"/>
</dbReference>
<sequence length="558" mass="61174">MVEKKKEILWKWTAGESDRGMRLDKFWAGRLADEGVSRGRVKTWIEDGLATVNDAVVDKGKFKLSEGDVLAIGSGGTSLDEDAPQAVPGGLEVLFEDEHMLVVNKPAGVTTHPAPGEPGPTLVNFLLHQWPDMAADVSGMDGQRPGIVHRLDKDTSGIMAVARTEAARLKLASEFAGRRTHKVYLAIVHGCPERGEGIIEAPVGRHQTQKTRMAVLEKGGREAKSEYRVIWTGPRGLASLVAVRIFTGRTHQIRVHMAHIGHPLLGDAVYGPRENAEWARRPDSLAGLAPRQMLHAFYLSVTHPDTGEPVTRWLEPPEDFRRLLAGLTRECLRVGIVGMPGSGKSALLGMLRDMGLPCFSADEVVAGLYGPDGDGAAMIRQRFGGRFTREDGAVDKPALFAAMQESGGVRRDVMDMVHPMVRHACEEFFKVHRDEPAAYAEIPLLLEGGWQEGDLVDMVAGVACPDAKRTGELREKRGLDRETMAVFDSWQWPEDRKLAACDLVLDNTGTLDDLAGEARRLRDHATGVYTARNQAFSEWLADLWSGLAGEIDVRRAAE</sequence>
<keyword evidence="7" id="KW-0808">Transferase</keyword>
<keyword evidence="3 7" id="KW-0547">Nucleotide-binding</keyword>
<dbReference type="NCBIfam" id="TIGR00005">
    <property type="entry name" value="rluA_subfam"/>
    <property type="match status" value="1"/>
</dbReference>
<feature type="domain" description="Pseudouridine synthase RsuA/RluA-like" evidence="9">
    <location>
        <begin position="99"/>
        <end position="259"/>
    </location>
</feature>
<evidence type="ECO:0000256" key="6">
    <source>
        <dbReference type="ARBA" id="ARBA00023235"/>
    </source>
</evidence>
<organism evidence="10 11">
    <name type="scientific">Pseudodesulfovibrio portus</name>
    <dbReference type="NCBI Taxonomy" id="231439"/>
    <lineage>
        <taxon>Bacteria</taxon>
        <taxon>Pseudomonadati</taxon>
        <taxon>Thermodesulfobacteriota</taxon>
        <taxon>Desulfovibrionia</taxon>
        <taxon>Desulfovibrionales</taxon>
        <taxon>Desulfovibrionaceae</taxon>
    </lineage>
</organism>
<dbReference type="SUPFAM" id="SSF55174">
    <property type="entry name" value="Alpha-L RNA-binding motif"/>
    <property type="match status" value="1"/>
</dbReference>
<feature type="binding site" evidence="7">
    <location>
        <begin position="341"/>
        <end position="346"/>
    </location>
    <ligand>
        <name>ATP</name>
        <dbReference type="ChEBI" id="CHEBI:30616"/>
    </ligand>
</feature>
<dbReference type="EC" id="2.7.1.24" evidence="7"/>
<dbReference type="Pfam" id="PF00849">
    <property type="entry name" value="PseudoU_synth_2"/>
    <property type="match status" value="1"/>
</dbReference>
<dbReference type="InterPro" id="IPR036986">
    <property type="entry name" value="S4_RNA-bd_sf"/>
</dbReference>
<dbReference type="Gene3D" id="3.10.290.10">
    <property type="entry name" value="RNA-binding S4 domain"/>
    <property type="match status" value="1"/>
</dbReference>
<evidence type="ECO:0000256" key="4">
    <source>
        <dbReference type="ARBA" id="ARBA00022840"/>
    </source>
</evidence>
<keyword evidence="7" id="KW-0963">Cytoplasm</keyword>
<dbReference type="PANTHER" id="PTHR21600:SF44">
    <property type="entry name" value="RIBOSOMAL LARGE SUBUNIT PSEUDOURIDINE SYNTHASE D"/>
    <property type="match status" value="1"/>
</dbReference>
<dbReference type="GO" id="GO:0016301">
    <property type="term" value="F:kinase activity"/>
    <property type="evidence" value="ECO:0007669"/>
    <property type="project" value="UniProtKB-KW"/>
</dbReference>
<evidence type="ECO:0000256" key="7">
    <source>
        <dbReference type="HAMAP-Rule" id="MF_00376"/>
    </source>
</evidence>
<accession>A0ABM8AUP1</accession>
<reference evidence="10" key="1">
    <citation type="submission" date="2022-08" db="EMBL/GenBank/DDBJ databases">
        <title>Genome Sequence of the sulphate-reducing bacterium, Pseudodesulfovibrio portus JCM14722.</title>
        <authorList>
            <person name="Kondo R."/>
            <person name="Kataoka T."/>
        </authorList>
    </citation>
    <scope>NUCLEOTIDE SEQUENCE</scope>
    <source>
        <strain evidence="10">JCM 14722</strain>
    </source>
</reference>
<keyword evidence="5 7" id="KW-0173">Coenzyme A biosynthesis</keyword>
<dbReference type="InterPro" id="IPR027417">
    <property type="entry name" value="P-loop_NTPase"/>
</dbReference>
<comment type="catalytic activity">
    <reaction evidence="7">
        <text>3'-dephospho-CoA + ATP = ADP + CoA + H(+)</text>
        <dbReference type="Rhea" id="RHEA:18245"/>
        <dbReference type="ChEBI" id="CHEBI:15378"/>
        <dbReference type="ChEBI" id="CHEBI:30616"/>
        <dbReference type="ChEBI" id="CHEBI:57287"/>
        <dbReference type="ChEBI" id="CHEBI:57328"/>
        <dbReference type="ChEBI" id="CHEBI:456216"/>
        <dbReference type="EC" id="2.7.1.24"/>
    </reaction>
</comment>
<evidence type="ECO:0000259" key="9">
    <source>
        <dbReference type="Pfam" id="PF00849"/>
    </source>
</evidence>
<dbReference type="PANTHER" id="PTHR21600">
    <property type="entry name" value="MITOCHONDRIAL RNA PSEUDOURIDINE SYNTHASE"/>
    <property type="match status" value="1"/>
</dbReference>
<comment type="function">
    <text evidence="7">Catalyzes the phosphorylation of the 3'-hydroxyl group of dephosphocoenzyme A to form coenzyme A.</text>
</comment>
<dbReference type="SUPFAM" id="SSF52540">
    <property type="entry name" value="P-loop containing nucleoside triphosphate hydrolases"/>
    <property type="match status" value="1"/>
</dbReference>
<dbReference type="CDD" id="cd02869">
    <property type="entry name" value="PseudoU_synth_RluA_like"/>
    <property type="match status" value="1"/>
</dbReference>
<dbReference type="InterPro" id="IPR050188">
    <property type="entry name" value="RluA_PseudoU_synthase"/>
</dbReference>
<dbReference type="Pfam" id="PF01121">
    <property type="entry name" value="CoaE"/>
    <property type="match status" value="1"/>
</dbReference>
<dbReference type="EMBL" id="AP026708">
    <property type="protein sequence ID" value="BDQ35219.1"/>
    <property type="molecule type" value="Genomic_DNA"/>
</dbReference>
<comment type="subcellular location">
    <subcellularLocation>
        <location evidence="7">Cytoplasm</location>
    </subcellularLocation>
</comment>
<dbReference type="InterPro" id="IPR006145">
    <property type="entry name" value="PsdUridine_synth_RsuA/RluA"/>
</dbReference>
<dbReference type="PROSITE" id="PS51219">
    <property type="entry name" value="DPCK"/>
    <property type="match status" value="1"/>
</dbReference>
<comment type="similarity">
    <text evidence="2">Belongs to the pseudouridine synthase RluA family.</text>
</comment>
<dbReference type="SUPFAM" id="SSF55120">
    <property type="entry name" value="Pseudouridine synthase"/>
    <property type="match status" value="1"/>
</dbReference>
<proteinExistence type="inferred from homology"/>
<evidence type="ECO:0000256" key="8">
    <source>
        <dbReference type="PROSITE-ProRule" id="PRU00182"/>
    </source>
</evidence>
<dbReference type="Gene3D" id="3.40.50.300">
    <property type="entry name" value="P-loop containing nucleotide triphosphate hydrolases"/>
    <property type="match status" value="1"/>
</dbReference>
<keyword evidence="8" id="KW-0694">RNA-binding</keyword>
<evidence type="ECO:0000256" key="5">
    <source>
        <dbReference type="ARBA" id="ARBA00022993"/>
    </source>
</evidence>
<protein>
    <recommendedName>
        <fullName evidence="7">Dephospho-CoA kinase</fullName>
        <ecNumber evidence="7">2.7.1.24</ecNumber>
    </recommendedName>
    <alternativeName>
        <fullName evidence="7">Dephosphocoenzyme A kinase</fullName>
    </alternativeName>
</protein>
<keyword evidence="7 10" id="KW-0418">Kinase</keyword>
<dbReference type="PROSITE" id="PS50889">
    <property type="entry name" value="S4"/>
    <property type="match status" value="1"/>
</dbReference>
<keyword evidence="6" id="KW-0413">Isomerase</keyword>
<gene>
    <name evidence="10" type="primary">rluD/coaE</name>
    <name evidence="7" type="synonym">coaE</name>
    <name evidence="10" type="ORF">JCM14722_27610</name>
</gene>
<name>A0ABM8AUP1_9BACT</name>
<evidence type="ECO:0000256" key="3">
    <source>
        <dbReference type="ARBA" id="ARBA00022741"/>
    </source>
</evidence>
<dbReference type="HAMAP" id="MF_00376">
    <property type="entry name" value="Dephospho_CoA_kinase"/>
    <property type="match status" value="1"/>
</dbReference>
<evidence type="ECO:0000313" key="11">
    <source>
        <dbReference type="Proteomes" id="UP001061361"/>
    </source>
</evidence>
<comment type="similarity">
    <text evidence="1 7">Belongs to the CoaE family.</text>
</comment>
<dbReference type="RefSeq" id="WP_264982107.1">
    <property type="nucleotide sequence ID" value="NZ_AP026708.1"/>
</dbReference>
<dbReference type="Gene3D" id="3.30.2350.10">
    <property type="entry name" value="Pseudouridine synthase"/>
    <property type="match status" value="1"/>
</dbReference>
<dbReference type="InterPro" id="IPR006225">
    <property type="entry name" value="PsdUridine_synth_RluC/D"/>
</dbReference>
<keyword evidence="4 7" id="KW-0067">ATP-binding</keyword>
<evidence type="ECO:0000256" key="2">
    <source>
        <dbReference type="ARBA" id="ARBA00010876"/>
    </source>
</evidence>
<dbReference type="InterPro" id="IPR001977">
    <property type="entry name" value="Depp_CoAkinase"/>
</dbReference>